<evidence type="ECO:0000256" key="2">
    <source>
        <dbReference type="SAM" id="MobiDB-lite"/>
    </source>
</evidence>
<evidence type="ECO:0000313" key="5">
    <source>
        <dbReference type="EMBL" id="QDV42472.1"/>
    </source>
</evidence>
<feature type="transmembrane region" description="Helical" evidence="3">
    <location>
        <begin position="12"/>
        <end position="32"/>
    </location>
</feature>
<sequence length="361" mass="40178">MNEPFRLRYVNQIVGVFLIVVFLLSIVISVRFTSDLAVKKDLFFIHLPEDMAVQLRTGTEVIILGETVGQVDALEYIADDDLVRVTLAINAKQSDLITTDSEVTLDRKYGVGPAVVRLRRNRPEGQTDPPQRLLPGQTITRIQKQDDQVDRMASNIEAAGNSVDNAAKKLQQSLTENIDPAFGSSEETFESLKQTSDAIRPEAVETFAQLRETTENLEAELTRLARRVDQLVDGDIRQTVQRIRDSATAATDAAESVKKLAANIDAKSDQTNDDIATTLETLRETALLIQRLTTETRDVVRIVRSEAEALPGTTQRVNDTVEDTQDLVGDIQDHWLLRRYRENKAPTKQVSPSSVRGGGVR</sequence>
<dbReference type="AlphaFoldDB" id="A0A518HNQ5"/>
<keyword evidence="3" id="KW-0472">Membrane</keyword>
<keyword evidence="6" id="KW-1185">Reference proteome</keyword>
<dbReference type="OrthoDB" id="266214at2"/>
<dbReference type="RefSeq" id="WP_145386095.1">
    <property type="nucleotide sequence ID" value="NZ_CP037423.1"/>
</dbReference>
<dbReference type="PANTHER" id="PTHR33371">
    <property type="entry name" value="INTERMEMBRANE PHOSPHOLIPID TRANSPORT SYSTEM BINDING PROTEIN MLAD-RELATED"/>
    <property type="match status" value="1"/>
</dbReference>
<dbReference type="SUPFAM" id="SSF58104">
    <property type="entry name" value="Methyl-accepting chemotaxis protein (MCP) signaling domain"/>
    <property type="match status" value="1"/>
</dbReference>
<dbReference type="Proteomes" id="UP000319004">
    <property type="component" value="Chromosome"/>
</dbReference>
<protein>
    <recommendedName>
        <fullName evidence="4">t-SNARE coiled-coil homology domain-containing protein</fullName>
    </recommendedName>
</protein>
<keyword evidence="3" id="KW-1133">Transmembrane helix</keyword>
<evidence type="ECO:0000313" key="6">
    <source>
        <dbReference type="Proteomes" id="UP000319004"/>
    </source>
</evidence>
<feature type="coiled-coil region" evidence="1">
    <location>
        <begin position="207"/>
        <end position="234"/>
    </location>
</feature>
<keyword evidence="1" id="KW-0175">Coiled coil</keyword>
<dbReference type="InterPro" id="IPR000727">
    <property type="entry name" value="T_SNARE_dom"/>
</dbReference>
<reference evidence="5 6" key="1">
    <citation type="submission" date="2019-03" db="EMBL/GenBank/DDBJ databases">
        <title>Deep-cultivation of Planctomycetes and their phenomic and genomic characterization uncovers novel biology.</title>
        <authorList>
            <person name="Wiegand S."/>
            <person name="Jogler M."/>
            <person name="Boedeker C."/>
            <person name="Pinto D."/>
            <person name="Vollmers J."/>
            <person name="Rivas-Marin E."/>
            <person name="Kohn T."/>
            <person name="Peeters S.H."/>
            <person name="Heuer A."/>
            <person name="Rast P."/>
            <person name="Oberbeckmann S."/>
            <person name="Bunk B."/>
            <person name="Jeske O."/>
            <person name="Meyerdierks A."/>
            <person name="Storesund J.E."/>
            <person name="Kallscheuer N."/>
            <person name="Luecker S."/>
            <person name="Lage O.M."/>
            <person name="Pohl T."/>
            <person name="Merkel B.J."/>
            <person name="Hornburger P."/>
            <person name="Mueller R.-W."/>
            <person name="Bruemmer F."/>
            <person name="Labrenz M."/>
            <person name="Spormann A.M."/>
            <person name="Op den Camp H."/>
            <person name="Overmann J."/>
            <person name="Amann R."/>
            <person name="Jetten M.S.M."/>
            <person name="Mascher T."/>
            <person name="Medema M.H."/>
            <person name="Devos D.P."/>
            <person name="Kaster A.-K."/>
            <person name="Ovreas L."/>
            <person name="Rohde M."/>
            <person name="Galperin M.Y."/>
            <person name="Jogler C."/>
        </authorList>
    </citation>
    <scope>NUCLEOTIDE SEQUENCE [LARGE SCALE GENOMIC DNA]</scope>
    <source>
        <strain evidence="5 6">Enr13</strain>
    </source>
</reference>
<proteinExistence type="predicted"/>
<feature type="domain" description="T-SNARE coiled-coil homology" evidence="4">
    <location>
        <begin position="142"/>
        <end position="173"/>
    </location>
</feature>
<name>A0A518HNQ5_9BACT</name>
<organism evidence="5 6">
    <name type="scientific">Stieleria neptunia</name>
    <dbReference type="NCBI Taxonomy" id="2527979"/>
    <lineage>
        <taxon>Bacteria</taxon>
        <taxon>Pseudomonadati</taxon>
        <taxon>Planctomycetota</taxon>
        <taxon>Planctomycetia</taxon>
        <taxon>Pirellulales</taxon>
        <taxon>Pirellulaceae</taxon>
        <taxon>Stieleria</taxon>
    </lineage>
</organism>
<dbReference type="PANTHER" id="PTHR33371:SF4">
    <property type="entry name" value="INTERMEMBRANE PHOSPHOLIPID TRANSPORT SYSTEM BINDING PROTEIN MLAD"/>
    <property type="match status" value="1"/>
</dbReference>
<evidence type="ECO:0000256" key="3">
    <source>
        <dbReference type="SAM" id="Phobius"/>
    </source>
</evidence>
<gene>
    <name evidence="5" type="ORF">Enr13x_23190</name>
</gene>
<evidence type="ECO:0000256" key="1">
    <source>
        <dbReference type="SAM" id="Coils"/>
    </source>
</evidence>
<keyword evidence="3" id="KW-0812">Transmembrane</keyword>
<dbReference type="Pfam" id="PF02470">
    <property type="entry name" value="MlaD"/>
    <property type="match status" value="1"/>
</dbReference>
<dbReference type="InterPro" id="IPR052336">
    <property type="entry name" value="MlaD_Phospholipid_Transporter"/>
</dbReference>
<accession>A0A518HNQ5</accession>
<dbReference type="InterPro" id="IPR003399">
    <property type="entry name" value="Mce/MlaD"/>
</dbReference>
<feature type="region of interest" description="Disordered" evidence="2">
    <location>
        <begin position="342"/>
        <end position="361"/>
    </location>
</feature>
<dbReference type="KEGG" id="snep:Enr13x_23190"/>
<dbReference type="EMBL" id="CP037423">
    <property type="protein sequence ID" value="QDV42472.1"/>
    <property type="molecule type" value="Genomic_DNA"/>
</dbReference>
<dbReference type="PROSITE" id="PS50192">
    <property type="entry name" value="T_SNARE"/>
    <property type="match status" value="1"/>
</dbReference>
<evidence type="ECO:0000259" key="4">
    <source>
        <dbReference type="PROSITE" id="PS50192"/>
    </source>
</evidence>